<proteinExistence type="predicted"/>
<dbReference type="InterPro" id="IPR019428">
    <property type="entry name" value="7TM_GPCR_serpentine_rcpt_Str"/>
</dbReference>
<dbReference type="STRING" id="135651.G0MA24"/>
<dbReference type="EMBL" id="GL379787">
    <property type="protein sequence ID" value="EGT30726.1"/>
    <property type="molecule type" value="Genomic_DNA"/>
</dbReference>
<keyword evidence="1" id="KW-0812">Transmembrane</keyword>
<keyword evidence="1" id="KW-0472">Membrane</keyword>
<dbReference type="PANTHER" id="PTHR46000">
    <property type="entry name" value="SEVEN TM RECEPTOR-RELATED"/>
    <property type="match status" value="1"/>
</dbReference>
<gene>
    <name evidence="2" type="primary">Cbn-str-46</name>
    <name evidence="2" type="ORF">CAEBREN_17972</name>
</gene>
<dbReference type="Pfam" id="PF10326">
    <property type="entry name" value="7TM_GPCR_Str"/>
    <property type="match status" value="1"/>
</dbReference>
<evidence type="ECO:0000313" key="2">
    <source>
        <dbReference type="EMBL" id="EGT30726.1"/>
    </source>
</evidence>
<feature type="transmembrane region" description="Helical" evidence="1">
    <location>
        <begin position="59"/>
        <end position="85"/>
    </location>
</feature>
<feature type="transmembrane region" description="Helical" evidence="1">
    <location>
        <begin position="141"/>
        <end position="163"/>
    </location>
</feature>
<accession>G0MA24</accession>
<protein>
    <submittedName>
        <fullName evidence="2">CBN-STR-46 protein</fullName>
    </submittedName>
</protein>
<dbReference type="HOGENOM" id="CLU_036335_4_3_1"/>
<organism evidence="3">
    <name type="scientific">Caenorhabditis brenneri</name>
    <name type="common">Nematode worm</name>
    <dbReference type="NCBI Taxonomy" id="135651"/>
    <lineage>
        <taxon>Eukaryota</taxon>
        <taxon>Metazoa</taxon>
        <taxon>Ecdysozoa</taxon>
        <taxon>Nematoda</taxon>
        <taxon>Chromadorea</taxon>
        <taxon>Rhabditida</taxon>
        <taxon>Rhabditina</taxon>
        <taxon>Rhabditomorpha</taxon>
        <taxon>Rhabditoidea</taxon>
        <taxon>Rhabditidae</taxon>
        <taxon>Peloderinae</taxon>
        <taxon>Caenorhabditis</taxon>
    </lineage>
</organism>
<keyword evidence="1" id="KW-1133">Transmembrane helix</keyword>
<dbReference type="AlphaFoldDB" id="G0MA24"/>
<feature type="transmembrane region" description="Helical" evidence="1">
    <location>
        <begin position="105"/>
        <end position="129"/>
    </location>
</feature>
<dbReference type="OrthoDB" id="5841141at2759"/>
<dbReference type="eggNOG" id="ENOG502TG12">
    <property type="taxonomic scope" value="Eukaryota"/>
</dbReference>
<evidence type="ECO:0000313" key="3">
    <source>
        <dbReference type="Proteomes" id="UP000008068"/>
    </source>
</evidence>
<reference evidence="3" key="1">
    <citation type="submission" date="2011-07" db="EMBL/GenBank/DDBJ databases">
        <authorList>
            <consortium name="Caenorhabditis brenneri Sequencing and Analysis Consortium"/>
            <person name="Wilson R.K."/>
        </authorList>
    </citation>
    <scope>NUCLEOTIDE SEQUENCE [LARGE SCALE GENOMIC DNA]</scope>
    <source>
        <strain evidence="3">PB2801</strain>
    </source>
</reference>
<keyword evidence="3" id="KW-1185">Reference proteome</keyword>
<dbReference type="InParanoid" id="G0MA24"/>
<evidence type="ECO:0000256" key="1">
    <source>
        <dbReference type="SAM" id="Phobius"/>
    </source>
</evidence>
<dbReference type="Proteomes" id="UP000008068">
    <property type="component" value="Unassembled WGS sequence"/>
</dbReference>
<name>G0MA24_CAEBE</name>
<sequence length="189" mass="21644">MVTGGLYSLSLFFFGRPDEYSDGYVRKEFLEIYRLDPNEVAHFNLVPYASDNSLRWNDLLFILTGCALIGLQYLIIIYCGFSMHFTMNEELSHFSMLNQKLQRQFFKALVVQTLIPTFLFVFPACPLLIGPLLDLQWSMQSGGVIALLGLYPPVDSIAFMLIVTEYRKVIRGLWDPRNQVGQQVTSLVI</sequence>
<dbReference type="PANTHER" id="PTHR46000:SF6">
    <property type="entry name" value="SEVEN TM RECEPTOR"/>
    <property type="match status" value="1"/>
</dbReference>
<dbReference type="SUPFAM" id="SSF81321">
    <property type="entry name" value="Family A G protein-coupled receptor-like"/>
    <property type="match status" value="1"/>
</dbReference>